<evidence type="ECO:0000313" key="1">
    <source>
        <dbReference type="EMBL" id="TWT50157.1"/>
    </source>
</evidence>
<organism evidence="1 2">
    <name type="scientific">Rubripirellula amarantea</name>
    <dbReference type="NCBI Taxonomy" id="2527999"/>
    <lineage>
        <taxon>Bacteria</taxon>
        <taxon>Pseudomonadati</taxon>
        <taxon>Planctomycetota</taxon>
        <taxon>Planctomycetia</taxon>
        <taxon>Pirellulales</taxon>
        <taxon>Pirellulaceae</taxon>
        <taxon>Rubripirellula</taxon>
    </lineage>
</organism>
<proteinExistence type="predicted"/>
<dbReference type="Proteomes" id="UP000316598">
    <property type="component" value="Unassembled WGS sequence"/>
</dbReference>
<dbReference type="EMBL" id="SJPI01000002">
    <property type="protein sequence ID" value="TWT50157.1"/>
    <property type="molecule type" value="Genomic_DNA"/>
</dbReference>
<sequence>MGYVSNRNYHCSIGIDRNTKLGCNAVFLVVNDRDRSAGHRVNLERCFQCQFGQSAKDWSTIGDVEITVVATIGI</sequence>
<protein>
    <submittedName>
        <fullName evidence="1">Uncharacterized protein</fullName>
    </submittedName>
</protein>
<dbReference type="AlphaFoldDB" id="A0A5C5WHW5"/>
<reference evidence="1 2" key="1">
    <citation type="submission" date="2019-02" db="EMBL/GenBank/DDBJ databases">
        <title>Deep-cultivation of Planctomycetes and their phenomic and genomic characterization uncovers novel biology.</title>
        <authorList>
            <person name="Wiegand S."/>
            <person name="Jogler M."/>
            <person name="Boedeker C."/>
            <person name="Pinto D."/>
            <person name="Vollmers J."/>
            <person name="Rivas-Marin E."/>
            <person name="Kohn T."/>
            <person name="Peeters S.H."/>
            <person name="Heuer A."/>
            <person name="Rast P."/>
            <person name="Oberbeckmann S."/>
            <person name="Bunk B."/>
            <person name="Jeske O."/>
            <person name="Meyerdierks A."/>
            <person name="Storesund J.E."/>
            <person name="Kallscheuer N."/>
            <person name="Luecker S."/>
            <person name="Lage O.M."/>
            <person name="Pohl T."/>
            <person name="Merkel B.J."/>
            <person name="Hornburger P."/>
            <person name="Mueller R.-W."/>
            <person name="Bruemmer F."/>
            <person name="Labrenz M."/>
            <person name="Spormann A.M."/>
            <person name="Op Den Camp H."/>
            <person name="Overmann J."/>
            <person name="Amann R."/>
            <person name="Jetten M.S.M."/>
            <person name="Mascher T."/>
            <person name="Medema M.H."/>
            <person name="Devos D.P."/>
            <person name="Kaster A.-K."/>
            <person name="Ovreas L."/>
            <person name="Rohde M."/>
            <person name="Galperin M.Y."/>
            <person name="Jogler C."/>
        </authorList>
    </citation>
    <scope>NUCLEOTIDE SEQUENCE [LARGE SCALE GENOMIC DNA]</scope>
    <source>
        <strain evidence="1 2">Pla22</strain>
    </source>
</reference>
<keyword evidence="2" id="KW-1185">Reference proteome</keyword>
<comment type="caution">
    <text evidence="1">The sequence shown here is derived from an EMBL/GenBank/DDBJ whole genome shotgun (WGS) entry which is preliminary data.</text>
</comment>
<accession>A0A5C5WHW5</accession>
<name>A0A5C5WHW5_9BACT</name>
<evidence type="ECO:0000313" key="2">
    <source>
        <dbReference type="Proteomes" id="UP000316598"/>
    </source>
</evidence>
<gene>
    <name evidence="1" type="ORF">Pla22_28970</name>
</gene>